<dbReference type="Gene3D" id="1.25.40.10">
    <property type="entry name" value="Tetratricopeptide repeat domain"/>
    <property type="match status" value="1"/>
</dbReference>
<keyword evidence="2" id="KW-1185">Reference proteome</keyword>
<dbReference type="SMART" id="SM00671">
    <property type="entry name" value="SEL1"/>
    <property type="match status" value="3"/>
</dbReference>
<accession>A0A9X1ZCQ0</accession>
<reference evidence="1" key="1">
    <citation type="submission" date="2022-01" db="EMBL/GenBank/DDBJ databases">
        <title>Whole genome-based taxonomy of the Shewanellaceae.</title>
        <authorList>
            <person name="Martin-Rodriguez A.J."/>
        </authorList>
    </citation>
    <scope>NUCLEOTIDE SEQUENCE</scope>
    <source>
        <strain evidence="1">KCTC 23973</strain>
    </source>
</reference>
<organism evidence="1 2">
    <name type="scientific">Shewanella pneumatophori</name>
    <dbReference type="NCBI Taxonomy" id="314092"/>
    <lineage>
        <taxon>Bacteria</taxon>
        <taxon>Pseudomonadati</taxon>
        <taxon>Pseudomonadota</taxon>
        <taxon>Gammaproteobacteria</taxon>
        <taxon>Alteromonadales</taxon>
        <taxon>Shewanellaceae</taxon>
        <taxon>Shewanella</taxon>
    </lineage>
</organism>
<evidence type="ECO:0000313" key="1">
    <source>
        <dbReference type="EMBL" id="MCL1139829.1"/>
    </source>
</evidence>
<protein>
    <submittedName>
        <fullName evidence="1">Sel1 repeat family protein</fullName>
    </submittedName>
</protein>
<dbReference type="PANTHER" id="PTHR11102:SF160">
    <property type="entry name" value="ERAD-ASSOCIATED E3 UBIQUITIN-PROTEIN LIGASE COMPONENT HRD3"/>
    <property type="match status" value="1"/>
</dbReference>
<dbReference type="InterPro" id="IPR011990">
    <property type="entry name" value="TPR-like_helical_dom_sf"/>
</dbReference>
<dbReference type="SUPFAM" id="SSF81901">
    <property type="entry name" value="HCP-like"/>
    <property type="match status" value="1"/>
</dbReference>
<evidence type="ECO:0000313" key="2">
    <source>
        <dbReference type="Proteomes" id="UP001139293"/>
    </source>
</evidence>
<comment type="caution">
    <text evidence="1">The sequence shown here is derived from an EMBL/GenBank/DDBJ whole genome shotgun (WGS) entry which is preliminary data.</text>
</comment>
<name>A0A9X1ZCQ0_9GAMM</name>
<dbReference type="Pfam" id="PF08238">
    <property type="entry name" value="Sel1"/>
    <property type="match status" value="4"/>
</dbReference>
<dbReference type="EMBL" id="JAKILB010000009">
    <property type="protein sequence ID" value="MCL1139829.1"/>
    <property type="molecule type" value="Genomic_DNA"/>
</dbReference>
<dbReference type="RefSeq" id="WP_248950921.1">
    <property type="nucleotide sequence ID" value="NZ_JAKILB010000009.1"/>
</dbReference>
<dbReference type="InterPro" id="IPR050767">
    <property type="entry name" value="Sel1_AlgK"/>
</dbReference>
<gene>
    <name evidence="1" type="ORF">L2740_14875</name>
</gene>
<dbReference type="PANTHER" id="PTHR11102">
    <property type="entry name" value="SEL-1-LIKE PROTEIN"/>
    <property type="match status" value="1"/>
</dbReference>
<dbReference type="Proteomes" id="UP001139293">
    <property type="component" value="Unassembled WGS sequence"/>
</dbReference>
<proteinExistence type="predicted"/>
<dbReference type="AlphaFoldDB" id="A0A9X1ZCQ0"/>
<sequence length="235" mass="26914">MKDSWKSSLKDKFKGLGVFLVVFGGIVLFNTVFGEPPIKLSGIGKYSKSMPAEEAREIGFILFKSKHYADARAYFTVAANQGDVGSQLSLATLYFYDLNAQNNYQQAYRWFSQNSDNAFAQYYLSLLYHFGHYVPQSPLKSLFWLEKSAAESFPAAQHNLSVYYFNLGHYREAYLWALYARGNGFSQSRSMVNQVAQRLTAAEKANADQTYRNTKTQHEWNDDTNQTNELLEQVF</sequence>
<dbReference type="InterPro" id="IPR006597">
    <property type="entry name" value="Sel1-like"/>
</dbReference>